<dbReference type="EC" id="2.7.11.1" evidence="1"/>
<dbReference type="Pfam" id="PF00069">
    <property type="entry name" value="Pkinase"/>
    <property type="match status" value="1"/>
</dbReference>
<keyword evidence="4" id="KW-0547">Nucleotide-binding</keyword>
<keyword evidence="2 11" id="KW-0723">Serine/threonine-protein kinase</keyword>
<dbReference type="RefSeq" id="WP_075037891.1">
    <property type="nucleotide sequence ID" value="NZ_FOSB01000013.1"/>
</dbReference>
<evidence type="ECO:0000256" key="9">
    <source>
        <dbReference type="SAM" id="Phobius"/>
    </source>
</evidence>
<gene>
    <name evidence="11" type="ORF">SAMN04487936_1135</name>
</gene>
<dbReference type="GO" id="GO:0004674">
    <property type="term" value="F:protein serine/threonine kinase activity"/>
    <property type="evidence" value="ECO:0007669"/>
    <property type="project" value="UniProtKB-KW"/>
</dbReference>
<evidence type="ECO:0000256" key="5">
    <source>
        <dbReference type="ARBA" id="ARBA00022777"/>
    </source>
</evidence>
<evidence type="ECO:0000313" key="12">
    <source>
        <dbReference type="Proteomes" id="UP000183557"/>
    </source>
</evidence>
<evidence type="ECO:0000256" key="2">
    <source>
        <dbReference type="ARBA" id="ARBA00022527"/>
    </source>
</evidence>
<keyword evidence="6" id="KW-0067">ATP-binding</keyword>
<proteinExistence type="predicted"/>
<comment type="catalytic activity">
    <reaction evidence="8">
        <text>L-seryl-[protein] + ATP = O-phospho-L-seryl-[protein] + ADP + H(+)</text>
        <dbReference type="Rhea" id="RHEA:17989"/>
        <dbReference type="Rhea" id="RHEA-COMP:9863"/>
        <dbReference type="Rhea" id="RHEA-COMP:11604"/>
        <dbReference type="ChEBI" id="CHEBI:15378"/>
        <dbReference type="ChEBI" id="CHEBI:29999"/>
        <dbReference type="ChEBI" id="CHEBI:30616"/>
        <dbReference type="ChEBI" id="CHEBI:83421"/>
        <dbReference type="ChEBI" id="CHEBI:456216"/>
        <dbReference type="EC" id="2.7.11.1"/>
    </reaction>
</comment>
<keyword evidence="9" id="KW-0472">Membrane</keyword>
<feature type="transmembrane region" description="Helical" evidence="9">
    <location>
        <begin position="285"/>
        <end position="306"/>
    </location>
</feature>
<keyword evidence="9" id="KW-1133">Transmembrane helix</keyword>
<evidence type="ECO:0000256" key="1">
    <source>
        <dbReference type="ARBA" id="ARBA00012513"/>
    </source>
</evidence>
<dbReference type="InterPro" id="IPR050236">
    <property type="entry name" value="Ser_Thr_kinase_AGC"/>
</dbReference>
<dbReference type="Proteomes" id="UP000183557">
    <property type="component" value="Unassembled WGS sequence"/>
</dbReference>
<dbReference type="AlphaFoldDB" id="A0A1I3Z6R9"/>
<dbReference type="GO" id="GO:0005524">
    <property type="term" value="F:ATP binding"/>
    <property type="evidence" value="ECO:0007669"/>
    <property type="project" value="UniProtKB-KW"/>
</dbReference>
<protein>
    <recommendedName>
        <fullName evidence="1">non-specific serine/threonine protein kinase</fullName>
        <ecNumber evidence="1">2.7.11.1</ecNumber>
    </recommendedName>
</protein>
<evidence type="ECO:0000313" key="11">
    <source>
        <dbReference type="EMBL" id="SFK39824.1"/>
    </source>
</evidence>
<dbReference type="STRING" id="240302.BN982_04207"/>
<name>A0A1I3Z6R9_HALDA</name>
<accession>A0A1I3Z6R9</accession>
<keyword evidence="9" id="KW-0812">Transmembrane</keyword>
<keyword evidence="3" id="KW-0808">Transferase</keyword>
<dbReference type="InterPro" id="IPR000719">
    <property type="entry name" value="Prot_kinase_dom"/>
</dbReference>
<dbReference type="Gene3D" id="1.10.510.10">
    <property type="entry name" value="Transferase(Phosphotransferase) domain 1"/>
    <property type="match status" value="1"/>
</dbReference>
<dbReference type="SMART" id="SM00220">
    <property type="entry name" value="S_TKc"/>
    <property type="match status" value="1"/>
</dbReference>
<sequence length="307" mass="34641">MKKRAFDITPGSCLAGKWNGHTYTIIKKLGSGACGIVFLCRSSQGDTYALKVGEDSSRMMMEVNMLKKFSKVQGAKLGPSFVDVDDWVSPDRKTHPFYVMEYIDGVPLKHFLKGKSKEWVGIIAIQLLSDLENLHNEGYVFGDLKTDNLLIGNSRVRWIDVGGVTATGRAIKEYTEFYDRGYWGRGSRKAEPTYDLFAVTMILLEMSYPKRFEKGNHPEKTLEAKLSASPLLKPYRKIIQQCWMGKIQDAAEMKNKFSSILLKRSGKRSSSRMQKRLTTQESDNVELAALSLMAGVVFGVSIFSFWI</sequence>
<evidence type="ECO:0000256" key="8">
    <source>
        <dbReference type="ARBA" id="ARBA00048679"/>
    </source>
</evidence>
<dbReference type="SUPFAM" id="SSF56112">
    <property type="entry name" value="Protein kinase-like (PK-like)"/>
    <property type="match status" value="1"/>
</dbReference>
<dbReference type="InterPro" id="IPR011009">
    <property type="entry name" value="Kinase-like_dom_sf"/>
</dbReference>
<dbReference type="PROSITE" id="PS50011">
    <property type="entry name" value="PROTEIN_KINASE_DOM"/>
    <property type="match status" value="1"/>
</dbReference>
<evidence type="ECO:0000256" key="7">
    <source>
        <dbReference type="ARBA" id="ARBA00047899"/>
    </source>
</evidence>
<evidence type="ECO:0000256" key="3">
    <source>
        <dbReference type="ARBA" id="ARBA00022679"/>
    </source>
</evidence>
<evidence type="ECO:0000256" key="6">
    <source>
        <dbReference type="ARBA" id="ARBA00022840"/>
    </source>
</evidence>
<evidence type="ECO:0000256" key="4">
    <source>
        <dbReference type="ARBA" id="ARBA00022741"/>
    </source>
</evidence>
<dbReference type="OrthoDB" id="583109at2"/>
<dbReference type="PANTHER" id="PTHR24356">
    <property type="entry name" value="SERINE/THREONINE-PROTEIN KINASE"/>
    <property type="match status" value="1"/>
</dbReference>
<reference evidence="12" key="1">
    <citation type="submission" date="2016-10" db="EMBL/GenBank/DDBJ databases">
        <authorList>
            <person name="Varghese N."/>
            <person name="Submissions S."/>
        </authorList>
    </citation>
    <scope>NUCLEOTIDE SEQUENCE [LARGE SCALE GENOMIC DNA]</scope>
    <source>
        <strain evidence="12">CGMCC 1.3704</strain>
    </source>
</reference>
<feature type="domain" description="Protein kinase" evidence="10">
    <location>
        <begin position="23"/>
        <end position="287"/>
    </location>
</feature>
<evidence type="ECO:0000259" key="10">
    <source>
        <dbReference type="PROSITE" id="PS50011"/>
    </source>
</evidence>
<organism evidence="11 12">
    <name type="scientific">Halobacillus dabanensis</name>
    <dbReference type="NCBI Taxonomy" id="240302"/>
    <lineage>
        <taxon>Bacteria</taxon>
        <taxon>Bacillati</taxon>
        <taxon>Bacillota</taxon>
        <taxon>Bacilli</taxon>
        <taxon>Bacillales</taxon>
        <taxon>Bacillaceae</taxon>
        <taxon>Halobacillus</taxon>
    </lineage>
</organism>
<comment type="catalytic activity">
    <reaction evidence="7">
        <text>L-threonyl-[protein] + ATP = O-phospho-L-threonyl-[protein] + ADP + H(+)</text>
        <dbReference type="Rhea" id="RHEA:46608"/>
        <dbReference type="Rhea" id="RHEA-COMP:11060"/>
        <dbReference type="Rhea" id="RHEA-COMP:11605"/>
        <dbReference type="ChEBI" id="CHEBI:15378"/>
        <dbReference type="ChEBI" id="CHEBI:30013"/>
        <dbReference type="ChEBI" id="CHEBI:30616"/>
        <dbReference type="ChEBI" id="CHEBI:61977"/>
        <dbReference type="ChEBI" id="CHEBI:456216"/>
        <dbReference type="EC" id="2.7.11.1"/>
    </reaction>
</comment>
<keyword evidence="5 11" id="KW-0418">Kinase</keyword>
<dbReference type="EMBL" id="FOSB01000013">
    <property type="protein sequence ID" value="SFK39824.1"/>
    <property type="molecule type" value="Genomic_DNA"/>
</dbReference>
<keyword evidence="12" id="KW-1185">Reference proteome</keyword>